<evidence type="ECO:0000256" key="1">
    <source>
        <dbReference type="SAM" id="MobiDB-lite"/>
    </source>
</evidence>
<accession>A0A6S6T4V1</accession>
<feature type="region of interest" description="Disordered" evidence="1">
    <location>
        <begin position="136"/>
        <end position="181"/>
    </location>
</feature>
<dbReference type="AlphaFoldDB" id="A0A6S6T4V1"/>
<gene>
    <name evidence="3" type="ORF">HELGO_WM14034</name>
</gene>
<dbReference type="EMBL" id="CACVAQ010000159">
    <property type="protein sequence ID" value="CAA6809966.1"/>
    <property type="molecule type" value="Genomic_DNA"/>
</dbReference>
<feature type="domain" description="DUF4476" evidence="2">
    <location>
        <begin position="294"/>
        <end position="371"/>
    </location>
</feature>
<organism evidence="3">
    <name type="scientific">uncultured Aureispira sp</name>
    <dbReference type="NCBI Taxonomy" id="1331704"/>
    <lineage>
        <taxon>Bacteria</taxon>
        <taxon>Pseudomonadati</taxon>
        <taxon>Bacteroidota</taxon>
        <taxon>Saprospiria</taxon>
        <taxon>Saprospirales</taxon>
        <taxon>Saprospiraceae</taxon>
        <taxon>Aureispira</taxon>
        <taxon>environmental samples</taxon>
    </lineage>
</organism>
<reference evidence="3" key="1">
    <citation type="submission" date="2020-01" db="EMBL/GenBank/DDBJ databases">
        <authorList>
            <person name="Meier V. D."/>
            <person name="Meier V D."/>
        </authorList>
    </citation>
    <scope>NUCLEOTIDE SEQUENCE</scope>
    <source>
        <strain evidence="3">HLG_WM_MAG_10</strain>
    </source>
</reference>
<name>A0A6S6T4V1_9BACT</name>
<dbReference type="InterPro" id="IPR028011">
    <property type="entry name" value="DUF4476"/>
</dbReference>
<protein>
    <recommendedName>
        <fullName evidence="2">DUF4476 domain-containing protein</fullName>
    </recommendedName>
</protein>
<evidence type="ECO:0000313" key="3">
    <source>
        <dbReference type="EMBL" id="CAA6809966.1"/>
    </source>
</evidence>
<feature type="compositionally biased region" description="Polar residues" evidence="1">
    <location>
        <begin position="157"/>
        <end position="167"/>
    </location>
</feature>
<proteinExistence type="predicted"/>
<feature type="domain" description="DUF4476" evidence="2">
    <location>
        <begin position="25"/>
        <end position="114"/>
    </location>
</feature>
<sequence length="495" mass="55834">MKTIITFLFLILPFFGLFAQNSSPLSEAEFEVHRTQIVGESYDSKRLIKAKELSDAQYLKVAQIEAIIKGFSLESNKLDYAKYAYSTTLDAENYPNLMGLFRLNPSKEALKSFLAKSEVPVVPKVAEKEALDSTEDALETEAVLEGEEETAVETESTRTSVNATTGPSPMDEQSFAAAKKSANEEPFESAKLRRVKQISAANYLLSSQVNELLELLSFESSKLDYAKYAYERTYDQANYAIVKEGLKHSKSKETLSNFLKDKPVQEYEVEKEIIKTSITANQPTTETTSTAKVMSFGDFVNAKNKIMSQTSDAKKLEEAKAVTDENKVSAEQVKAIVEIFLFEENRMEYAKYAYLKTTDPANYTIVKEVLEEGNHKLLEDYIKNVNKKAAENTLATGPSELSSEDFEALKQKLKGLALESHRLERAKTIVDRSKVSAMQVKQINALFELEETRLDFAQYAYTKTLNPEAYEIVRESLSESTSKYTLDRFIKEQTK</sequence>
<feature type="compositionally biased region" description="Acidic residues" evidence="1">
    <location>
        <begin position="136"/>
        <end position="152"/>
    </location>
</feature>
<feature type="domain" description="DUF4476" evidence="2">
    <location>
        <begin position="401"/>
        <end position="490"/>
    </location>
</feature>
<feature type="domain" description="DUF4476" evidence="2">
    <location>
        <begin position="170"/>
        <end position="259"/>
    </location>
</feature>
<dbReference type="Pfam" id="PF14771">
    <property type="entry name" value="DUF4476"/>
    <property type="match status" value="4"/>
</dbReference>
<evidence type="ECO:0000259" key="2">
    <source>
        <dbReference type="Pfam" id="PF14771"/>
    </source>
</evidence>